<gene>
    <name evidence="1" type="ORF">J1N35_021423</name>
</gene>
<evidence type="ECO:0000313" key="2">
    <source>
        <dbReference type="Proteomes" id="UP000828251"/>
    </source>
</evidence>
<accession>A0A9D3VFP6</accession>
<comment type="caution">
    <text evidence="1">The sequence shown here is derived from an EMBL/GenBank/DDBJ whole genome shotgun (WGS) entry which is preliminary data.</text>
</comment>
<dbReference type="GO" id="GO:0003676">
    <property type="term" value="F:nucleic acid binding"/>
    <property type="evidence" value="ECO:0007669"/>
    <property type="project" value="InterPro"/>
</dbReference>
<dbReference type="Gene3D" id="3.30.420.10">
    <property type="entry name" value="Ribonuclease H-like superfamily/Ribonuclease H"/>
    <property type="match status" value="1"/>
</dbReference>
<reference evidence="1 2" key="1">
    <citation type="journal article" date="2021" name="Plant Biotechnol. J.">
        <title>Multi-omics assisted identification of the key and species-specific regulatory components of drought-tolerant mechanisms in Gossypium stocksii.</title>
        <authorList>
            <person name="Yu D."/>
            <person name="Ke L."/>
            <person name="Zhang D."/>
            <person name="Wu Y."/>
            <person name="Sun Y."/>
            <person name="Mei J."/>
            <person name="Sun J."/>
            <person name="Sun Y."/>
        </authorList>
    </citation>
    <scope>NUCLEOTIDE SEQUENCE [LARGE SCALE GENOMIC DNA]</scope>
    <source>
        <strain evidence="2">cv. E1</strain>
        <tissue evidence="1">Leaf</tissue>
    </source>
</reference>
<sequence>MQAGYVCGGANSSLVELRLLHQLLRRKWDVRVCHISNDQNDIADHLAKHAAIGNPTLQLFEALPDLIKDVLTTDCNGSNSV</sequence>
<evidence type="ECO:0000313" key="1">
    <source>
        <dbReference type="EMBL" id="KAH1081662.1"/>
    </source>
</evidence>
<name>A0A9D3VFP6_9ROSI</name>
<dbReference type="EMBL" id="JAIQCV010000007">
    <property type="protein sequence ID" value="KAH1081662.1"/>
    <property type="molecule type" value="Genomic_DNA"/>
</dbReference>
<keyword evidence="2" id="KW-1185">Reference proteome</keyword>
<protein>
    <recommendedName>
        <fullName evidence="3">RNase H type-1 domain-containing protein</fullName>
    </recommendedName>
</protein>
<dbReference type="AlphaFoldDB" id="A0A9D3VFP6"/>
<dbReference type="Proteomes" id="UP000828251">
    <property type="component" value="Unassembled WGS sequence"/>
</dbReference>
<evidence type="ECO:0008006" key="3">
    <source>
        <dbReference type="Google" id="ProtNLM"/>
    </source>
</evidence>
<dbReference type="InterPro" id="IPR036397">
    <property type="entry name" value="RNaseH_sf"/>
</dbReference>
<organism evidence="1 2">
    <name type="scientific">Gossypium stocksii</name>
    <dbReference type="NCBI Taxonomy" id="47602"/>
    <lineage>
        <taxon>Eukaryota</taxon>
        <taxon>Viridiplantae</taxon>
        <taxon>Streptophyta</taxon>
        <taxon>Embryophyta</taxon>
        <taxon>Tracheophyta</taxon>
        <taxon>Spermatophyta</taxon>
        <taxon>Magnoliopsida</taxon>
        <taxon>eudicotyledons</taxon>
        <taxon>Gunneridae</taxon>
        <taxon>Pentapetalae</taxon>
        <taxon>rosids</taxon>
        <taxon>malvids</taxon>
        <taxon>Malvales</taxon>
        <taxon>Malvaceae</taxon>
        <taxon>Malvoideae</taxon>
        <taxon>Gossypium</taxon>
    </lineage>
</organism>
<proteinExistence type="predicted"/>